<dbReference type="InterPro" id="IPR011053">
    <property type="entry name" value="Single_hybrid_motif"/>
</dbReference>
<evidence type="ECO:0000313" key="2">
    <source>
        <dbReference type="EMBL" id="WOT01055.1"/>
    </source>
</evidence>
<dbReference type="RefSeq" id="WP_101677965.1">
    <property type="nucleotide sequence ID" value="NZ_CAMIHY010000017.1"/>
</dbReference>
<dbReference type="CDD" id="cd06850">
    <property type="entry name" value="biotinyl_domain"/>
    <property type="match status" value="1"/>
</dbReference>
<organism evidence="2 3">
    <name type="scientific">Corynebacterium pyruviciproducens</name>
    <dbReference type="NCBI Taxonomy" id="598660"/>
    <lineage>
        <taxon>Bacteria</taxon>
        <taxon>Bacillati</taxon>
        <taxon>Actinomycetota</taxon>
        <taxon>Actinomycetes</taxon>
        <taxon>Mycobacteriales</taxon>
        <taxon>Corynebacteriaceae</taxon>
        <taxon>Corynebacterium</taxon>
    </lineage>
</organism>
<evidence type="ECO:0000259" key="1">
    <source>
        <dbReference type="Pfam" id="PF00364"/>
    </source>
</evidence>
<dbReference type="Pfam" id="PF00364">
    <property type="entry name" value="Biotin_lipoyl"/>
    <property type="match status" value="1"/>
</dbReference>
<proteinExistence type="predicted"/>
<dbReference type="KEGG" id="cpyr:CYJ47_07030"/>
<accession>A0AAF1BY08</accession>
<sequence>MEICAPFAGIVHFSVKAGQRVEVGDTLASVEAVKLEAPLLAPVPGVVSALSAEDFSDVAGGDVLLTIDAAPQEGQ</sequence>
<name>A0AAF1BY08_9CORY</name>
<reference evidence="2" key="1">
    <citation type="submission" date="2017-12" db="EMBL/GenBank/DDBJ databases">
        <authorList>
            <person name="Thomas-White K."/>
            <person name="Wolfe A.J."/>
        </authorList>
    </citation>
    <scope>NUCLEOTIDE SEQUENCE</scope>
    <source>
        <strain evidence="2">UMB0763</strain>
    </source>
</reference>
<feature type="domain" description="Lipoyl-binding" evidence="1">
    <location>
        <begin position="9"/>
        <end position="67"/>
    </location>
</feature>
<protein>
    <submittedName>
        <fullName evidence="2">Acetyl-CoA carboxylase biotin carboxyl carrier protein subunit</fullName>
    </submittedName>
</protein>
<dbReference type="Gene3D" id="2.40.50.100">
    <property type="match status" value="1"/>
</dbReference>
<evidence type="ECO:0000313" key="3">
    <source>
        <dbReference type="Proteomes" id="UP000234560"/>
    </source>
</evidence>
<dbReference type="SUPFAM" id="SSF51230">
    <property type="entry name" value="Single hybrid motif"/>
    <property type="match status" value="1"/>
</dbReference>
<dbReference type="InterPro" id="IPR000089">
    <property type="entry name" value="Biotin_lipoyl"/>
</dbReference>
<gene>
    <name evidence="2" type="ORF">CYJ47_07030</name>
</gene>
<dbReference type="AlphaFoldDB" id="A0AAF1BY08"/>
<dbReference type="Proteomes" id="UP000234560">
    <property type="component" value="Chromosome"/>
</dbReference>
<dbReference type="EMBL" id="CP136958">
    <property type="protein sequence ID" value="WOT01055.1"/>
    <property type="molecule type" value="Genomic_DNA"/>
</dbReference>
<reference evidence="2" key="2">
    <citation type="submission" date="2023-10" db="EMBL/GenBank/DDBJ databases">
        <authorList>
            <person name="Choi B."/>
        </authorList>
    </citation>
    <scope>NUCLEOTIDE SEQUENCE</scope>
    <source>
        <strain evidence="2">UMB0763</strain>
    </source>
</reference>